<keyword evidence="9" id="KW-0472">Membrane</keyword>
<dbReference type="InterPro" id="IPR041201">
    <property type="entry name" value="PTPRJ_TM"/>
</dbReference>
<keyword evidence="17" id="KW-1185">Reference proteome</keyword>
<dbReference type="FunFam" id="3.90.190.10:FF:000009">
    <property type="entry name" value="Receptor-type tyrosine-protein phosphatase beta"/>
    <property type="match status" value="1"/>
</dbReference>
<protein>
    <recommendedName>
        <fullName evidence="2">protein-tyrosine-phosphatase</fullName>
        <ecNumber evidence="2">3.1.3.48</ecNumber>
    </recommendedName>
</protein>
<evidence type="ECO:0000256" key="11">
    <source>
        <dbReference type="ARBA" id="ARBA00025789"/>
    </source>
</evidence>
<evidence type="ECO:0000256" key="4">
    <source>
        <dbReference type="ARBA" id="ARBA00022729"/>
    </source>
</evidence>
<feature type="domain" description="Fibronectin type-III" evidence="15">
    <location>
        <begin position="1061"/>
        <end position="1150"/>
    </location>
</feature>
<dbReference type="SMART" id="SM00194">
    <property type="entry name" value="PTPc"/>
    <property type="match status" value="1"/>
</dbReference>
<evidence type="ECO:0000259" key="13">
    <source>
        <dbReference type="PROSITE" id="PS50055"/>
    </source>
</evidence>
<reference evidence="16 17" key="1">
    <citation type="submission" date="2020-10" db="EMBL/GenBank/DDBJ databases">
        <title>Pygocentrus nattereri (red-bellied piranha) genome, fPygNat1, primary haplotype.</title>
        <authorList>
            <person name="Myers G."/>
            <person name="Meyer A."/>
            <person name="Karagic N."/>
            <person name="Pippel M."/>
            <person name="Winkler S."/>
            <person name="Tracey A."/>
            <person name="Wood J."/>
            <person name="Formenti G."/>
            <person name="Howe K."/>
            <person name="Fedrigo O."/>
            <person name="Jarvis E.D."/>
        </authorList>
    </citation>
    <scope>NUCLEOTIDE SEQUENCE [LARGE SCALE GENOMIC DNA]</scope>
</reference>
<dbReference type="Proteomes" id="UP001501920">
    <property type="component" value="Chromosome 25"/>
</dbReference>
<dbReference type="Pfam" id="PF00102">
    <property type="entry name" value="Y_phosphatase"/>
    <property type="match status" value="1"/>
</dbReference>
<evidence type="ECO:0000313" key="16">
    <source>
        <dbReference type="Ensembl" id="ENSPNAP00000035253.2"/>
    </source>
</evidence>
<comment type="catalytic activity">
    <reaction evidence="12">
        <text>O-phospho-L-tyrosyl-[protein] + H2O = L-tyrosyl-[protein] + phosphate</text>
        <dbReference type="Rhea" id="RHEA:10684"/>
        <dbReference type="Rhea" id="RHEA-COMP:10136"/>
        <dbReference type="Rhea" id="RHEA-COMP:20101"/>
        <dbReference type="ChEBI" id="CHEBI:15377"/>
        <dbReference type="ChEBI" id="CHEBI:43474"/>
        <dbReference type="ChEBI" id="CHEBI:46858"/>
        <dbReference type="ChEBI" id="CHEBI:61978"/>
        <dbReference type="EC" id="3.1.3.48"/>
    </reaction>
</comment>
<keyword evidence="8" id="KW-1133">Transmembrane helix</keyword>
<evidence type="ECO:0000259" key="15">
    <source>
        <dbReference type="PROSITE" id="PS50853"/>
    </source>
</evidence>
<feature type="domain" description="Fibronectin type-III" evidence="15">
    <location>
        <begin position="889"/>
        <end position="978"/>
    </location>
</feature>
<keyword evidence="4" id="KW-0732">Signal</keyword>
<evidence type="ECO:0000256" key="5">
    <source>
        <dbReference type="ARBA" id="ARBA00022737"/>
    </source>
</evidence>
<dbReference type="Pfam" id="PF18861">
    <property type="entry name" value="PTP_tm"/>
    <property type="match status" value="1"/>
</dbReference>
<dbReference type="SMART" id="SM00404">
    <property type="entry name" value="PTPc_motif"/>
    <property type="match status" value="1"/>
</dbReference>
<dbReference type="InterPro" id="IPR003595">
    <property type="entry name" value="Tyr_Pase_cat"/>
</dbReference>
<name>A0A3B4EHM7_PYGNA</name>
<keyword evidence="6" id="KW-0378">Hydrolase</keyword>
<dbReference type="EC" id="3.1.3.48" evidence="2"/>
<evidence type="ECO:0000256" key="8">
    <source>
        <dbReference type="ARBA" id="ARBA00022989"/>
    </source>
</evidence>
<dbReference type="Ensembl" id="ENSPNAT00000027980.2">
    <property type="protein sequence ID" value="ENSPNAP00000035253.2"/>
    <property type="gene ID" value="ENSPNAG00000025180.2"/>
</dbReference>
<dbReference type="Pfam" id="PF00041">
    <property type="entry name" value="fn3"/>
    <property type="match status" value="7"/>
</dbReference>
<evidence type="ECO:0000256" key="9">
    <source>
        <dbReference type="ARBA" id="ARBA00023136"/>
    </source>
</evidence>
<dbReference type="InterPro" id="IPR013783">
    <property type="entry name" value="Ig-like_fold"/>
</dbReference>
<comment type="subcellular location">
    <subcellularLocation>
        <location evidence="1">Membrane</location>
        <topology evidence="1">Single-pass type I membrane protein</topology>
    </subcellularLocation>
</comment>
<dbReference type="PRINTS" id="PR00700">
    <property type="entry name" value="PRTYPHPHTASE"/>
</dbReference>
<feature type="domain" description="Tyrosine-protein phosphatase" evidence="13">
    <location>
        <begin position="1333"/>
        <end position="1589"/>
    </location>
</feature>
<feature type="domain" description="Fibronectin type-III" evidence="15">
    <location>
        <begin position="979"/>
        <end position="1060"/>
    </location>
</feature>
<comment type="similarity">
    <text evidence="11">Belongs to the protein-tyrosine phosphatase family. Receptor class 3 subfamily.</text>
</comment>
<evidence type="ECO:0000256" key="10">
    <source>
        <dbReference type="ARBA" id="ARBA00023180"/>
    </source>
</evidence>
<feature type="domain" description="Fibronectin type-III" evidence="15">
    <location>
        <begin position="802"/>
        <end position="888"/>
    </location>
</feature>
<keyword evidence="5" id="KW-0677">Repeat</keyword>
<organism evidence="16 17">
    <name type="scientific">Pygocentrus nattereri</name>
    <name type="common">Red-bellied piranha</name>
    <dbReference type="NCBI Taxonomy" id="42514"/>
    <lineage>
        <taxon>Eukaryota</taxon>
        <taxon>Metazoa</taxon>
        <taxon>Chordata</taxon>
        <taxon>Craniata</taxon>
        <taxon>Vertebrata</taxon>
        <taxon>Euteleostomi</taxon>
        <taxon>Actinopterygii</taxon>
        <taxon>Neopterygii</taxon>
        <taxon>Teleostei</taxon>
        <taxon>Ostariophysi</taxon>
        <taxon>Characiformes</taxon>
        <taxon>Characoidei</taxon>
        <taxon>Pygocentrus</taxon>
    </lineage>
</organism>
<dbReference type="CDD" id="cd00063">
    <property type="entry name" value="FN3"/>
    <property type="match status" value="6"/>
</dbReference>
<evidence type="ECO:0000256" key="1">
    <source>
        <dbReference type="ARBA" id="ARBA00004479"/>
    </source>
</evidence>
<reference evidence="16" key="3">
    <citation type="submission" date="2025-09" db="UniProtKB">
        <authorList>
            <consortium name="Ensembl"/>
        </authorList>
    </citation>
    <scope>IDENTIFICATION</scope>
</reference>
<dbReference type="PANTHER" id="PTHR46957:SF5">
    <property type="entry name" value="PROTEIN-TYROSINE-PHOSPHATASE"/>
    <property type="match status" value="1"/>
</dbReference>
<dbReference type="CDD" id="cd14615">
    <property type="entry name" value="R-PTPc-J"/>
    <property type="match status" value="1"/>
</dbReference>
<evidence type="ECO:0000313" key="17">
    <source>
        <dbReference type="Proteomes" id="UP001501920"/>
    </source>
</evidence>
<dbReference type="PROSITE" id="PS50056">
    <property type="entry name" value="TYR_PHOSPHATASE_2"/>
    <property type="match status" value="1"/>
</dbReference>
<dbReference type="Gene3D" id="3.90.190.10">
    <property type="entry name" value="Protein tyrosine phosphatase superfamily"/>
    <property type="match status" value="1"/>
</dbReference>
<evidence type="ECO:0000256" key="6">
    <source>
        <dbReference type="ARBA" id="ARBA00022801"/>
    </source>
</evidence>
<dbReference type="InterPro" id="IPR003961">
    <property type="entry name" value="FN3_dom"/>
</dbReference>
<dbReference type="PROSITE" id="PS50055">
    <property type="entry name" value="TYR_PHOSPHATASE_PTP"/>
    <property type="match status" value="1"/>
</dbReference>
<feature type="domain" description="Fibronectin type-III" evidence="15">
    <location>
        <begin position="527"/>
        <end position="623"/>
    </location>
</feature>
<evidence type="ECO:0000256" key="2">
    <source>
        <dbReference type="ARBA" id="ARBA00013064"/>
    </source>
</evidence>
<proteinExistence type="inferred from homology"/>
<dbReference type="PROSITE" id="PS00383">
    <property type="entry name" value="TYR_PHOSPHATASE_1"/>
    <property type="match status" value="1"/>
</dbReference>
<feature type="domain" description="Fibronectin type-III" evidence="15">
    <location>
        <begin position="98"/>
        <end position="182"/>
    </location>
</feature>
<dbReference type="OMA" id="NCTNASP"/>
<evidence type="ECO:0000256" key="7">
    <source>
        <dbReference type="ARBA" id="ARBA00022912"/>
    </source>
</evidence>
<evidence type="ECO:0000256" key="12">
    <source>
        <dbReference type="ARBA" id="ARBA00051722"/>
    </source>
</evidence>
<dbReference type="PANTHER" id="PTHR46957">
    <property type="entry name" value="CYTOKINE RECEPTOR"/>
    <property type="match status" value="1"/>
</dbReference>
<keyword evidence="3" id="KW-0812">Transmembrane</keyword>
<accession>A0A3B4EHM7</accession>
<dbReference type="Gene3D" id="2.60.40.10">
    <property type="entry name" value="Immunoglobulins"/>
    <property type="match status" value="12"/>
</dbReference>
<feature type="domain" description="Fibronectin type-III" evidence="15">
    <location>
        <begin position="624"/>
        <end position="713"/>
    </location>
</feature>
<dbReference type="InterPro" id="IPR036116">
    <property type="entry name" value="FN3_sf"/>
</dbReference>
<keyword evidence="10" id="KW-0325">Glycoprotein</keyword>
<dbReference type="GO" id="GO:0016020">
    <property type="term" value="C:membrane"/>
    <property type="evidence" value="ECO:0007669"/>
    <property type="project" value="UniProtKB-SubCell"/>
</dbReference>
<keyword evidence="7" id="KW-0904">Protein phosphatase</keyword>
<evidence type="ECO:0000256" key="3">
    <source>
        <dbReference type="ARBA" id="ARBA00022692"/>
    </source>
</evidence>
<feature type="domain" description="Fibronectin type-III" evidence="15">
    <location>
        <begin position="183"/>
        <end position="272"/>
    </location>
</feature>
<dbReference type="GO" id="GO:0048844">
    <property type="term" value="P:artery morphogenesis"/>
    <property type="evidence" value="ECO:0007669"/>
    <property type="project" value="Ensembl"/>
</dbReference>
<dbReference type="InterPro" id="IPR050713">
    <property type="entry name" value="RTP_Phos/Ushers"/>
</dbReference>
<reference evidence="16" key="2">
    <citation type="submission" date="2025-08" db="UniProtKB">
        <authorList>
            <consortium name="Ensembl"/>
        </authorList>
    </citation>
    <scope>IDENTIFICATION</scope>
</reference>
<evidence type="ECO:0000259" key="14">
    <source>
        <dbReference type="PROSITE" id="PS50056"/>
    </source>
</evidence>
<dbReference type="InterPro" id="IPR016130">
    <property type="entry name" value="Tyr_Pase_AS"/>
</dbReference>
<dbReference type="InterPro" id="IPR000242">
    <property type="entry name" value="PTP_cat"/>
</dbReference>
<sequence length="1627" mass="178874">PQENNITMELSKLGVPMLVSGCEVPHGYCLSCGYKASSSTTEITILITSGLSCSVQNATIQKTNSSVIVGNLMPGYTYPLEINCSTICCSSFSTYPATVDNITVLDQNSSSVWVTWLAPLGHVDSYELNIYSVALNRNYTELSNQSQIQQLLAGYIYNLTITSVSGGLRNTSSVFQLATKPNPPSTISVNGQTNVSIAIFWGVPVSMDGLSVYYEVSCKSSQSSINTSLTNNTSIQLTALSPGNQYTIAICTIGALGLKSSSISIIAYTIPNAVQNLQASPVNTSSVNLSWSQLPGNSGLLSYKIQINGSFFITSNFSLLLTQLQPGTSYNCSVTALITAANLCGPPQYTLCITKPKPVASLNATSTSTMEMYLSWRPQDESLSHQYELSMNGATLRIQNTETAIVGNLTPGTNYTFTVVTILNNLRSDPVQISAFTGLDKASNISAVGTSVSMRVEWSGPAGSVSFYTITLRLNGIILQAQNQTDATPVVFSNLFPGTLYTVTLGITSGPVQVNSGSVQNATLPSPPGVIKLTQQTTNTLSISWDQPLNMSSADYRFRVLYQCNYSDSSCNTVNTLNDSSSKNSSTITGLSAGSPYIITIQTVGALGYLSSSQQIFIYTRPSSVSSVNVDSFSEHSIFLSWQQSDILSNVYSYLLTVRSPNGTYILQLRVGSTTAQLQPLQSASLYNISIITQTADGTQSSAMTITAFTKPLQVVSLEAKLLNVTAVWLNWKRPLEFRDGFSYRVQISNCTEPSRSLLVTSENITFTNLQPGTLCLFSVYSCSYGIEGQPVSISLYTKPFAVIPIMANNGSNSSLVVSWTPPVGHVGQYVLNISCEDMNRPVLLNNTEHTYTFTQLAAATVYTLTFVTISGPFEEASQPITMATCPNKPGGVQVSSKTTDSLLLQWTTAQGMRPGSFNYSLTYQPDPNFTTYITPYNTLLLTSLLSGTSYNISLTTIGPWRFQSEAVTIYSITTRPEPVKNLRVISTLTDSLSVAWTGPRGGYVFEVCLKNVSMRNTSLEQMKLNSLTPGTLYNISVQSATSDGTKGEIQLLQTCTDAATVDNVSCWGPDLTSAMLNLTWSPPLGSYIGFQIQLSTPTSYMTVNTTDLHYTFTGLKYNTYYSATLWTMGCGRKSQAKELSCTTGITNPPVPNVDTAVTVAYMENNKFSLIVQREMFNNSNGPRYDLPLNSRSQSVPDQYLMQTYENYQAGQTRTYLAVVHDNMGTEGAQLTVVIGDGTQWNGYRNGPLSPKGSYSFAVVIFTHLVVQNGLVVVSQSYYSISYFQQNVIILPEKPGKSYKNFITLNISCSQPIRVEEYEAHYRKQRADSFCGFVAEFEDLKLVGVNQTKNSALAPENRAKNRYNNVLPYDTSRVKLSVLGSSFDDYINASYMPGHTSRKEFIAAQGPLPCTVNDFWRMIWEKNIHTLVMLTRCNEQGRVKCEEYWPSQSKHFSSLTVTTTSEILLEDWTIRDFHVKNVKTAETRSVRQFHFTAWPDHGVPETTELLINFRHLVREHMDQFSRHSPTLVHCSAGVGRTGTFIAIDRLIFQIERDGVVDVYGIIHDLRMHRPLMVQTEDQYVFLNQCAVDIIRSRIGTNVDLIYQNTAALTIYENFEPMKKSKNGYHKA</sequence>
<dbReference type="SUPFAM" id="SSF49265">
    <property type="entry name" value="Fibronectin type III"/>
    <property type="match status" value="7"/>
</dbReference>
<dbReference type="GO" id="GO:0004725">
    <property type="term" value="F:protein tyrosine phosphatase activity"/>
    <property type="evidence" value="ECO:0007669"/>
    <property type="project" value="UniProtKB-EC"/>
</dbReference>
<feature type="domain" description="Tyrosine specific protein phosphatases" evidence="14">
    <location>
        <begin position="1507"/>
        <end position="1580"/>
    </location>
</feature>
<dbReference type="SMART" id="SM00060">
    <property type="entry name" value="FN3"/>
    <property type="match status" value="12"/>
</dbReference>
<feature type="domain" description="Fibronectin type-III" evidence="15">
    <location>
        <begin position="273"/>
        <end position="358"/>
    </location>
</feature>
<dbReference type="STRING" id="42514.ENSPNAP00000035253"/>
<dbReference type="GeneTree" id="ENSGT00940000156870"/>
<dbReference type="InterPro" id="IPR000387">
    <property type="entry name" value="Tyr_Pase_dom"/>
</dbReference>
<dbReference type="PROSITE" id="PS50853">
    <property type="entry name" value="FN3"/>
    <property type="match status" value="9"/>
</dbReference>
<dbReference type="SUPFAM" id="SSF52799">
    <property type="entry name" value="(Phosphotyrosine protein) phosphatases II"/>
    <property type="match status" value="1"/>
</dbReference>
<dbReference type="InterPro" id="IPR029021">
    <property type="entry name" value="Prot-tyrosine_phosphatase-like"/>
</dbReference>